<sequence>MLTWIISLSLRMRTVMMALALILLVGGVMQIRTVPLDLVPEFSPLSLDVHTEALGLSTTEVESLITVPLEADLLNGVPWLDSIESESITSLSAIEMFFAPGTDLMQARQMVQERLTQAHALPNVSNPPVMLQPVSSSSRVMNIGLNSKTVSLIDMSVLARWNIVPRLVGVPGVANVSVWGLRNKQVQVQVNPATLHANNITLEQIIKTAGESVWASPLTYLNSSTPGSGGFIDTPNQRLGVRHISPTATPESFSQVPVFGTAIPLHQVAHVIEANQPLIGDAIFKTGSGLLLAIDKFPGANTIEVTHGVEAALLELSPGMQGIEVDSHIYRPASFIERAAENLGTGIAVAYMLLLIAFASLFANWRVTLIAAVVVPLSGFSAIWALNAWGADTNMMMIAGLTLAIAVIVGDAVLSLDTIVRRLGAADGIANKKTDFAIIVTAAREACSPLLYATLMLLLAVVPLLFMHGTMAPFFKPMIWAYAVAVLASLTVALVLTPALCLLLLGGAPVAERTYSRLMDKLNGLSEVLVNATLAKLWPTILLAVVGLGVGLFVWNQAEHAYLPIFNETDIVVEIDAPAGTSLPAMSQITQDLINEILAIPGVRNAAAQVGRAVFSAEVSDVDSAEIWVSIDLDAQYEETLAKIQSVANARPNISAEVSSFLSKRILETLTGDDETISVRVFGHDYAILQAKAEEIRTLLEKIEGITNPLIEAHAEKTTIEVVVDLDRARQYGLKPGDVRRAASTLVQGITVGALFEDQKVFDVVVVGSDTIHTNLDDVRNLLIDAVTGEQVRLGDVADVRVVSAPSVILRQGVSRRLDIVADISGRDVGAVSREVARTIQGMSFPFEYHAHVLGEYFQQKTALQSLYRNFFAVALIIFLLLQAAFGSWKMALLSMVGIPITLLGGFLVVMPSGYFSLGSMVGLGIALSFSVRNGVTLIRAFQWRQLQGTPFGALLVRSVIAERMPALLISALVLAALSFPFIVLGNIAGLEILHASASVMLGGLVSALVLVLCCIPALYLRFGADAGRDTLGLGDLAQNTSANTSTPSLESGASL</sequence>
<gene>
    <name evidence="2" type="ORF">REIFOR_02956</name>
</gene>
<dbReference type="KEGG" id="rfo:REIFOR_02956"/>
<reference evidence="2 3" key="1">
    <citation type="journal article" date="2017" name="Environ. Microbiol.">
        <title>Genomic and physiological analyses of 'Reinekea forsetii' reveal a versatile opportunistic lifestyle during spring algae blooms.</title>
        <authorList>
            <person name="Avci B."/>
            <person name="Hahnke R.L."/>
            <person name="Chafee M."/>
            <person name="Fischer T."/>
            <person name="Gruber-Vodicka H."/>
            <person name="Tegetmeyer H.E."/>
            <person name="Harder J."/>
            <person name="Fuchs B.M."/>
            <person name="Amann R.I."/>
            <person name="Teeling H."/>
        </authorList>
    </citation>
    <scope>NUCLEOTIDE SEQUENCE [LARGE SCALE GENOMIC DNA]</scope>
    <source>
        <strain evidence="2 3">Hel1_31_D35</strain>
    </source>
</reference>
<dbReference type="OrthoDB" id="9757904at2"/>
<accession>A0A2K8KTM4</accession>
<evidence type="ECO:0000313" key="2">
    <source>
        <dbReference type="EMBL" id="ATX78077.1"/>
    </source>
</evidence>
<feature type="transmembrane region" description="Helical" evidence="1">
    <location>
        <begin position="479"/>
        <end position="507"/>
    </location>
</feature>
<feature type="transmembrane region" description="Helical" evidence="1">
    <location>
        <begin position="395"/>
        <end position="414"/>
    </location>
</feature>
<dbReference type="Gene3D" id="3.30.70.1320">
    <property type="entry name" value="Multidrug efflux transporter AcrB pore domain like"/>
    <property type="match status" value="1"/>
</dbReference>
<dbReference type="PRINTS" id="PR00702">
    <property type="entry name" value="ACRIFLAVINRP"/>
</dbReference>
<keyword evidence="1" id="KW-0812">Transmembrane</keyword>
<dbReference type="SUPFAM" id="SSF82693">
    <property type="entry name" value="Multidrug efflux transporter AcrB pore domain, PN1, PN2, PC1 and PC2 subdomains"/>
    <property type="match status" value="2"/>
</dbReference>
<keyword evidence="3" id="KW-1185">Reference proteome</keyword>
<feature type="transmembrane region" description="Helical" evidence="1">
    <location>
        <begin position="528"/>
        <end position="555"/>
    </location>
</feature>
<organism evidence="2 3">
    <name type="scientific">Reinekea forsetii</name>
    <dbReference type="NCBI Taxonomy" id="1336806"/>
    <lineage>
        <taxon>Bacteria</taxon>
        <taxon>Pseudomonadati</taxon>
        <taxon>Pseudomonadota</taxon>
        <taxon>Gammaproteobacteria</taxon>
        <taxon>Oceanospirillales</taxon>
        <taxon>Saccharospirillaceae</taxon>
        <taxon>Reinekea</taxon>
    </lineage>
</organism>
<feature type="transmembrane region" description="Helical" evidence="1">
    <location>
        <begin position="450"/>
        <end position="467"/>
    </location>
</feature>
<dbReference type="Pfam" id="PF00873">
    <property type="entry name" value="ACR_tran"/>
    <property type="match status" value="1"/>
</dbReference>
<proteinExistence type="predicted"/>
<dbReference type="InterPro" id="IPR027463">
    <property type="entry name" value="AcrB_DN_DC_subdom"/>
</dbReference>
<evidence type="ECO:0000256" key="1">
    <source>
        <dbReference type="SAM" id="Phobius"/>
    </source>
</evidence>
<dbReference type="GO" id="GO:0005886">
    <property type="term" value="C:plasma membrane"/>
    <property type="evidence" value="ECO:0007669"/>
    <property type="project" value="TreeGrafter"/>
</dbReference>
<feature type="transmembrane region" description="Helical" evidence="1">
    <location>
        <begin position="916"/>
        <end position="936"/>
    </location>
</feature>
<dbReference type="AlphaFoldDB" id="A0A2K8KTM4"/>
<feature type="transmembrane region" description="Helical" evidence="1">
    <location>
        <begin position="867"/>
        <end position="886"/>
    </location>
</feature>
<protein>
    <submittedName>
        <fullName evidence="2">Cobalt-zinc-cadmium resistance protein CzcA, cation efflux system protein CusA</fullName>
    </submittedName>
</protein>
<dbReference type="SUPFAM" id="SSF82866">
    <property type="entry name" value="Multidrug efflux transporter AcrB transmembrane domain"/>
    <property type="match status" value="2"/>
</dbReference>
<dbReference type="PANTHER" id="PTHR32063:SF4">
    <property type="entry name" value="SLR6043 PROTEIN"/>
    <property type="match status" value="1"/>
</dbReference>
<feature type="transmembrane region" description="Helical" evidence="1">
    <location>
        <begin position="967"/>
        <end position="988"/>
    </location>
</feature>
<dbReference type="RefSeq" id="WP_100258288.1">
    <property type="nucleotide sequence ID" value="NZ_CP011797.1"/>
</dbReference>
<dbReference type="PANTHER" id="PTHR32063">
    <property type="match status" value="1"/>
</dbReference>
<keyword evidence="1" id="KW-1133">Transmembrane helix</keyword>
<feature type="transmembrane region" description="Helical" evidence="1">
    <location>
        <begin position="369"/>
        <end position="389"/>
    </location>
</feature>
<dbReference type="Proteomes" id="UP000229757">
    <property type="component" value="Chromosome"/>
</dbReference>
<name>A0A2K8KTM4_9GAMM</name>
<dbReference type="Gene3D" id="1.20.1640.10">
    <property type="entry name" value="Multidrug efflux transporter AcrB transmembrane domain"/>
    <property type="match status" value="2"/>
</dbReference>
<feature type="transmembrane region" description="Helical" evidence="1">
    <location>
        <begin position="343"/>
        <end position="362"/>
    </location>
</feature>
<feature type="transmembrane region" description="Helical" evidence="1">
    <location>
        <begin position="893"/>
        <end position="910"/>
    </location>
</feature>
<dbReference type="Gene3D" id="3.30.2090.10">
    <property type="entry name" value="Multidrug efflux transporter AcrB TolC docking domain, DN and DC subdomains"/>
    <property type="match status" value="2"/>
</dbReference>
<keyword evidence="1" id="KW-0472">Membrane</keyword>
<dbReference type="SUPFAM" id="SSF82714">
    <property type="entry name" value="Multidrug efflux transporter AcrB TolC docking domain, DN and DC subdomains"/>
    <property type="match status" value="1"/>
</dbReference>
<dbReference type="InterPro" id="IPR001036">
    <property type="entry name" value="Acrflvin-R"/>
</dbReference>
<feature type="transmembrane region" description="Helical" evidence="1">
    <location>
        <begin position="1000"/>
        <end position="1021"/>
    </location>
</feature>
<dbReference type="GO" id="GO:0042910">
    <property type="term" value="F:xenobiotic transmembrane transporter activity"/>
    <property type="evidence" value="ECO:0007669"/>
    <property type="project" value="TreeGrafter"/>
</dbReference>
<dbReference type="Gene3D" id="3.30.70.1430">
    <property type="entry name" value="Multidrug efflux transporter AcrB pore domain"/>
    <property type="match status" value="2"/>
</dbReference>
<dbReference type="Gene3D" id="3.30.70.1440">
    <property type="entry name" value="Multidrug efflux transporter AcrB pore domain"/>
    <property type="match status" value="1"/>
</dbReference>
<dbReference type="EMBL" id="CP011797">
    <property type="protein sequence ID" value="ATX78077.1"/>
    <property type="molecule type" value="Genomic_DNA"/>
</dbReference>
<evidence type="ECO:0000313" key="3">
    <source>
        <dbReference type="Proteomes" id="UP000229757"/>
    </source>
</evidence>